<evidence type="ECO:0000313" key="2">
    <source>
        <dbReference type="EMBL" id="KAL0481406.1"/>
    </source>
</evidence>
<dbReference type="EMBL" id="JAOPGA020000762">
    <property type="protein sequence ID" value="KAL0481406.1"/>
    <property type="molecule type" value="Genomic_DNA"/>
</dbReference>
<comment type="caution">
    <text evidence="2">The sequence shown here is derived from an EMBL/GenBank/DDBJ whole genome shotgun (WGS) entry which is preliminary data.</text>
</comment>
<evidence type="ECO:0000313" key="3">
    <source>
        <dbReference type="Proteomes" id="UP001431209"/>
    </source>
</evidence>
<reference evidence="2 3" key="1">
    <citation type="submission" date="2024-03" db="EMBL/GenBank/DDBJ databases">
        <title>The Acrasis kona genome and developmental transcriptomes reveal deep origins of eukaryotic multicellular pathways.</title>
        <authorList>
            <person name="Sheikh S."/>
            <person name="Fu C.-J."/>
            <person name="Brown M.W."/>
            <person name="Baldauf S.L."/>
        </authorList>
    </citation>
    <scope>NUCLEOTIDE SEQUENCE [LARGE SCALE GENOMIC DNA]</scope>
    <source>
        <strain evidence="2 3">ATCC MYA-3509</strain>
    </source>
</reference>
<feature type="region of interest" description="Disordered" evidence="1">
    <location>
        <begin position="207"/>
        <end position="240"/>
    </location>
</feature>
<gene>
    <name evidence="2" type="ORF">AKO1_012712</name>
</gene>
<feature type="region of interest" description="Disordered" evidence="1">
    <location>
        <begin position="259"/>
        <end position="288"/>
    </location>
</feature>
<dbReference type="Proteomes" id="UP001431209">
    <property type="component" value="Unassembled WGS sequence"/>
</dbReference>
<organism evidence="2 3">
    <name type="scientific">Acrasis kona</name>
    <dbReference type="NCBI Taxonomy" id="1008807"/>
    <lineage>
        <taxon>Eukaryota</taxon>
        <taxon>Discoba</taxon>
        <taxon>Heterolobosea</taxon>
        <taxon>Tetramitia</taxon>
        <taxon>Eutetramitia</taxon>
        <taxon>Acrasidae</taxon>
        <taxon>Acrasis</taxon>
    </lineage>
</organism>
<name>A0AAW2YVD8_9EUKA</name>
<feature type="compositionally biased region" description="Acidic residues" evidence="1">
    <location>
        <begin position="207"/>
        <end position="230"/>
    </location>
</feature>
<proteinExistence type="predicted"/>
<sequence>MPAATTTASNINNFNTNCSTHFNAKNNENTSTPFWFGNEEGEHLQTIINYYTNFLRLNENRPASSREPRQFIGKIKRRSLETNKGFFVTVDDIFVYQYAMRNWGQVMPLVKTINVMTEWNSLDGIPLFQTRCDESKAKQADTRVKPIYYLPLFGCGYFEDTQFACSRGKDEDSQVGYADEFNQLLQHTMPIEKCEAEHETILIEEFDEDDEDNYECSESDSDSDDEEKQEDENKTNYLSSDYLTAGVSQCINFGLDELSNFSQDSDSEEDYDSWDDEDEEEFDINSFT</sequence>
<accession>A0AAW2YVD8</accession>
<feature type="compositionally biased region" description="Acidic residues" evidence="1">
    <location>
        <begin position="265"/>
        <end position="288"/>
    </location>
</feature>
<protein>
    <submittedName>
        <fullName evidence="2">Ribosome-recycling factor</fullName>
    </submittedName>
</protein>
<dbReference type="AlphaFoldDB" id="A0AAW2YVD8"/>
<keyword evidence="3" id="KW-1185">Reference proteome</keyword>
<evidence type="ECO:0000256" key="1">
    <source>
        <dbReference type="SAM" id="MobiDB-lite"/>
    </source>
</evidence>